<dbReference type="InterPro" id="IPR029034">
    <property type="entry name" value="Cystine-knot_cytokine"/>
</dbReference>
<dbReference type="OrthoDB" id="5987191at2759"/>
<gene>
    <name evidence="13" type="ORF">OJAV_G00110390</name>
</gene>
<keyword evidence="6" id="KW-0732">Signal</keyword>
<comment type="subcellular location">
    <subcellularLocation>
        <location evidence="1">Secreted</location>
    </subcellularLocation>
</comment>
<feature type="region of interest" description="Disordered" evidence="11">
    <location>
        <begin position="273"/>
        <end position="313"/>
    </location>
</feature>
<dbReference type="AlphaFoldDB" id="A0A3S2PHD4"/>
<dbReference type="PRINTS" id="PR00669">
    <property type="entry name" value="INHIBINA"/>
</dbReference>
<evidence type="ECO:0000259" key="12">
    <source>
        <dbReference type="PROSITE" id="PS51362"/>
    </source>
</evidence>
<dbReference type="SUPFAM" id="SSF57501">
    <property type="entry name" value="Cystine-knot cytokines"/>
    <property type="match status" value="1"/>
</dbReference>
<evidence type="ECO:0000256" key="1">
    <source>
        <dbReference type="ARBA" id="ARBA00004613"/>
    </source>
</evidence>
<evidence type="ECO:0000256" key="9">
    <source>
        <dbReference type="ARBA" id="ARBA00023180"/>
    </source>
</evidence>
<feature type="compositionally biased region" description="Basic and acidic residues" evidence="11">
    <location>
        <begin position="273"/>
        <end position="284"/>
    </location>
</feature>
<feature type="compositionally biased region" description="Basic residues" evidence="11">
    <location>
        <begin position="289"/>
        <end position="313"/>
    </location>
</feature>
<dbReference type="InterPro" id="IPR001111">
    <property type="entry name" value="TGF-b_propeptide"/>
</dbReference>
<dbReference type="SMART" id="SM00204">
    <property type="entry name" value="TGFB"/>
    <property type="match status" value="1"/>
</dbReference>
<dbReference type="InterPro" id="IPR015615">
    <property type="entry name" value="TGF-beta-rel"/>
</dbReference>
<dbReference type="Gene3D" id="2.10.90.10">
    <property type="entry name" value="Cystine-knot cytokines"/>
    <property type="match status" value="1"/>
</dbReference>
<evidence type="ECO:0000256" key="3">
    <source>
        <dbReference type="ARBA" id="ARBA00011748"/>
    </source>
</evidence>
<evidence type="ECO:0000313" key="14">
    <source>
        <dbReference type="Proteomes" id="UP000283210"/>
    </source>
</evidence>
<dbReference type="GO" id="GO:0008083">
    <property type="term" value="F:growth factor activity"/>
    <property type="evidence" value="ECO:0007669"/>
    <property type="project" value="UniProtKB-KW"/>
</dbReference>
<dbReference type="GO" id="GO:0005615">
    <property type="term" value="C:extracellular space"/>
    <property type="evidence" value="ECO:0007669"/>
    <property type="project" value="TreeGrafter"/>
</dbReference>
<keyword evidence="8" id="KW-1015">Disulfide bond</keyword>
<dbReference type="Proteomes" id="UP000283210">
    <property type="component" value="Chromosome 11"/>
</dbReference>
<evidence type="ECO:0000256" key="10">
    <source>
        <dbReference type="RuleBase" id="RU000354"/>
    </source>
</evidence>
<evidence type="ECO:0000256" key="4">
    <source>
        <dbReference type="ARBA" id="ARBA00022525"/>
    </source>
</evidence>
<evidence type="ECO:0000256" key="11">
    <source>
        <dbReference type="SAM" id="MobiDB-lite"/>
    </source>
</evidence>
<dbReference type="PROSITE" id="PS00250">
    <property type="entry name" value="TGF_BETA_1"/>
    <property type="match status" value="1"/>
</dbReference>
<dbReference type="FunFam" id="2.10.90.10:FF:000001">
    <property type="entry name" value="Bone morphogenetic protein 4"/>
    <property type="match status" value="1"/>
</dbReference>
<dbReference type="PROSITE" id="PS51362">
    <property type="entry name" value="TGF_BETA_2"/>
    <property type="match status" value="1"/>
</dbReference>
<accession>A0A3S2PHD4</accession>
<evidence type="ECO:0000256" key="5">
    <source>
        <dbReference type="ARBA" id="ARBA00022685"/>
    </source>
</evidence>
<proteinExistence type="inferred from homology"/>
<keyword evidence="9" id="KW-0325">Glycoprotein</keyword>
<feature type="domain" description="TGF-beta family profile" evidence="12">
    <location>
        <begin position="291"/>
        <end position="414"/>
    </location>
</feature>
<dbReference type="Pfam" id="PF00688">
    <property type="entry name" value="TGFb_propeptide"/>
    <property type="match status" value="1"/>
</dbReference>
<protein>
    <recommendedName>
        <fullName evidence="12">TGF-beta family profile domain-containing protein</fullName>
    </recommendedName>
</protein>
<dbReference type="Pfam" id="PF00019">
    <property type="entry name" value="TGF_beta"/>
    <property type="match status" value="1"/>
</dbReference>
<comment type="similarity">
    <text evidence="2 10">Belongs to the TGF-beta family.</text>
</comment>
<dbReference type="CDD" id="cd13766">
    <property type="entry name" value="TGF_beta_GDF5_6_7"/>
    <property type="match status" value="1"/>
</dbReference>
<dbReference type="EMBL" id="CM012447">
    <property type="protein sequence ID" value="RVE66723.1"/>
    <property type="molecule type" value="Genomic_DNA"/>
</dbReference>
<dbReference type="InterPro" id="IPR017948">
    <property type="entry name" value="TGFb_CS"/>
</dbReference>
<evidence type="ECO:0000256" key="6">
    <source>
        <dbReference type="ARBA" id="ARBA00022729"/>
    </source>
</evidence>
<dbReference type="GO" id="GO:0005125">
    <property type="term" value="F:cytokine activity"/>
    <property type="evidence" value="ECO:0007669"/>
    <property type="project" value="TreeGrafter"/>
</dbReference>
<evidence type="ECO:0000256" key="7">
    <source>
        <dbReference type="ARBA" id="ARBA00023030"/>
    </source>
</evidence>
<dbReference type="GO" id="GO:0035239">
    <property type="term" value="P:tube morphogenesis"/>
    <property type="evidence" value="ECO:0007669"/>
    <property type="project" value="UniProtKB-ARBA"/>
</dbReference>
<evidence type="ECO:0000256" key="8">
    <source>
        <dbReference type="ARBA" id="ARBA00023157"/>
    </source>
</evidence>
<dbReference type="GO" id="GO:0030509">
    <property type="term" value="P:BMP signaling pathway"/>
    <property type="evidence" value="ECO:0007669"/>
    <property type="project" value="TreeGrafter"/>
</dbReference>
<dbReference type="PANTHER" id="PTHR11848">
    <property type="entry name" value="TGF-BETA FAMILY"/>
    <property type="match status" value="1"/>
</dbReference>
<evidence type="ECO:0000256" key="2">
    <source>
        <dbReference type="ARBA" id="ARBA00006656"/>
    </source>
</evidence>
<name>A0A3S2PHD4_ORYJA</name>
<reference evidence="13 14" key="2">
    <citation type="submission" date="2019-01" db="EMBL/GenBank/DDBJ databases">
        <title>A chromosome length genome reference of the Java medaka (oryzias javanicus).</title>
        <authorList>
            <person name="Herpin A."/>
            <person name="Takehana Y."/>
            <person name="Naruse K."/>
            <person name="Ansai S."/>
            <person name="Kawaguchi M."/>
        </authorList>
    </citation>
    <scope>NUCLEOTIDE SEQUENCE [LARGE SCALE GENOMIC DNA]</scope>
    <source>
        <strain evidence="13">RS831</strain>
        <tissue evidence="13">Whole body</tissue>
    </source>
</reference>
<evidence type="ECO:0000313" key="13">
    <source>
        <dbReference type="EMBL" id="RVE66723.1"/>
    </source>
</evidence>
<keyword evidence="5" id="KW-0165">Cleavage on pair of basic residues</keyword>
<dbReference type="InterPro" id="IPR001839">
    <property type="entry name" value="TGF-b_C"/>
</dbReference>
<keyword evidence="4" id="KW-0964">Secreted</keyword>
<comment type="subunit">
    <text evidence="3">Homodimer; disulfide-linked.</text>
</comment>
<reference evidence="13 14" key="1">
    <citation type="submission" date="2018-11" db="EMBL/GenBank/DDBJ databases">
        <authorList>
            <person name="Lopez-Roques C."/>
            <person name="Donnadieu C."/>
            <person name="Bouchez O."/>
            <person name="Klopp C."/>
            <person name="Cabau C."/>
            <person name="Zahm M."/>
        </authorList>
    </citation>
    <scope>NUCLEOTIDE SEQUENCE [LARGE SCALE GENOMIC DNA]</scope>
    <source>
        <strain evidence="13">RS831</strain>
        <tissue evidence="13">Whole body</tissue>
    </source>
</reference>
<keyword evidence="14" id="KW-1185">Reference proteome</keyword>
<dbReference type="Gene3D" id="2.60.120.970">
    <property type="match status" value="1"/>
</dbReference>
<organism evidence="13 14">
    <name type="scientific">Oryzias javanicus</name>
    <name type="common">Javanese ricefish</name>
    <name type="synonym">Aplocheilus javanicus</name>
    <dbReference type="NCBI Taxonomy" id="123683"/>
    <lineage>
        <taxon>Eukaryota</taxon>
        <taxon>Metazoa</taxon>
        <taxon>Chordata</taxon>
        <taxon>Craniata</taxon>
        <taxon>Vertebrata</taxon>
        <taxon>Euteleostomi</taxon>
        <taxon>Actinopterygii</taxon>
        <taxon>Neopterygii</taxon>
        <taxon>Teleostei</taxon>
        <taxon>Neoteleostei</taxon>
        <taxon>Acanthomorphata</taxon>
        <taxon>Ovalentaria</taxon>
        <taxon>Atherinomorphae</taxon>
        <taxon>Beloniformes</taxon>
        <taxon>Adrianichthyidae</taxon>
        <taxon>Oryziinae</taxon>
        <taxon>Oryzias</taxon>
    </lineage>
</organism>
<dbReference type="FunFam" id="2.60.120.970:FF:000027">
    <property type="entry name" value="Growth differentiation factor 7"/>
    <property type="match status" value="1"/>
</dbReference>
<dbReference type="OMA" id="HRPKWEV"/>
<sequence>MQLQSPGPSSGSGSDLRMDSCHVSLLLFVWAIPGFRSVYPPPVQRSNTVAGFLDASEYIKDFHSSASLNLRRSSKESVQPHDYMLSIYKTFSTAEKLGLNASFFSSSKAANTVTSFVDSGKDDLPLSPLRRQQYLFDVSSLPKKAEVLGTELRIYTKVSGNLRIPETDPVDIQLLSCHDKQLLSSKTLDLQDSSGPTWKVLDVLKIFKEHQGKRICLELRAVLDKPERELDLHHLGLHRHGRPQQKKAILVVFTRSKMRQNLFSERREGRALLDLHRRTKERGPDTTASRKRRRAASQSRHGKRHGRRSKSRCSKKPLHVNFRELGWDDWIIAPLDYDAYHCEGVCDFPLRSHLEPTNHAIIQTLMNSMNPSNMPPSCCAPSKLSPISILYIDSGNNVVYKQYEDMVVESCGCR</sequence>
<keyword evidence="7 10" id="KW-0339">Growth factor</keyword>
<dbReference type="PANTHER" id="PTHR11848:SF285">
    <property type="entry name" value="GROWTH_DIFFERENTIATION FACTOR 6-B"/>
    <property type="match status" value="1"/>
</dbReference>